<name>A0A0X3VTQ0_STRVO</name>
<accession>A0A0X3VTQ0</accession>
<dbReference type="Proteomes" id="UP000053413">
    <property type="component" value="Unassembled WGS sequence"/>
</dbReference>
<gene>
    <name evidence="1" type="ORF">ADL28_31515</name>
</gene>
<proteinExistence type="predicted"/>
<evidence type="ECO:0000313" key="2">
    <source>
        <dbReference type="Proteomes" id="UP000053413"/>
    </source>
</evidence>
<comment type="caution">
    <text evidence="1">The sequence shown here is derived from an EMBL/GenBank/DDBJ whole genome shotgun (WGS) entry which is preliminary data.</text>
</comment>
<dbReference type="AlphaFoldDB" id="A0A0X3VTQ0"/>
<sequence length="67" mass="7028">MHAAGEFVGAYVGLVVEAEQGEQFGRALGGRLPTDAVVSRVVDQDLPDGQNRSTLISCAARPSSLWA</sequence>
<dbReference type="EMBL" id="LLZJ01000381">
    <property type="protein sequence ID" value="KUL47817.1"/>
    <property type="molecule type" value="Genomic_DNA"/>
</dbReference>
<organism evidence="1 2">
    <name type="scientific">Streptomyces violaceusniger</name>
    <dbReference type="NCBI Taxonomy" id="68280"/>
    <lineage>
        <taxon>Bacteria</taxon>
        <taxon>Bacillati</taxon>
        <taxon>Actinomycetota</taxon>
        <taxon>Actinomycetes</taxon>
        <taxon>Kitasatosporales</taxon>
        <taxon>Streptomycetaceae</taxon>
        <taxon>Streptomyces</taxon>
        <taxon>Streptomyces violaceusniger group</taxon>
    </lineage>
</organism>
<protein>
    <submittedName>
        <fullName evidence="1">Uncharacterized protein</fullName>
    </submittedName>
</protein>
<evidence type="ECO:0000313" key="1">
    <source>
        <dbReference type="EMBL" id="KUL47817.1"/>
    </source>
</evidence>
<reference evidence="2" key="1">
    <citation type="submission" date="2015-10" db="EMBL/GenBank/DDBJ databases">
        <authorList>
            <person name="Ju K.-S."/>
            <person name="Doroghazi J.R."/>
            <person name="Metcalf W.W."/>
        </authorList>
    </citation>
    <scope>NUCLEOTIDE SEQUENCE [LARGE SCALE GENOMIC DNA]</scope>
    <source>
        <strain evidence="2">NRRL F-8817</strain>
    </source>
</reference>